<accession>A0A915L174</accession>
<proteinExistence type="predicted"/>
<protein>
    <submittedName>
        <fullName evidence="2">Uncharacterized protein</fullName>
    </submittedName>
</protein>
<name>A0A915L174_ROMCU</name>
<keyword evidence="1" id="KW-1185">Reference proteome</keyword>
<dbReference type="Proteomes" id="UP000887565">
    <property type="component" value="Unplaced"/>
</dbReference>
<evidence type="ECO:0000313" key="2">
    <source>
        <dbReference type="WBParaSite" id="nRc.2.0.1.t44924-RA"/>
    </source>
</evidence>
<reference evidence="2" key="1">
    <citation type="submission" date="2022-11" db="UniProtKB">
        <authorList>
            <consortium name="WormBaseParasite"/>
        </authorList>
    </citation>
    <scope>IDENTIFICATION</scope>
</reference>
<dbReference type="WBParaSite" id="nRc.2.0.1.t44924-RA">
    <property type="protein sequence ID" value="nRc.2.0.1.t44924-RA"/>
    <property type="gene ID" value="nRc.2.0.1.g44924"/>
</dbReference>
<evidence type="ECO:0000313" key="1">
    <source>
        <dbReference type="Proteomes" id="UP000887565"/>
    </source>
</evidence>
<organism evidence="1 2">
    <name type="scientific">Romanomermis culicivorax</name>
    <name type="common">Nematode worm</name>
    <dbReference type="NCBI Taxonomy" id="13658"/>
    <lineage>
        <taxon>Eukaryota</taxon>
        <taxon>Metazoa</taxon>
        <taxon>Ecdysozoa</taxon>
        <taxon>Nematoda</taxon>
        <taxon>Enoplea</taxon>
        <taxon>Dorylaimia</taxon>
        <taxon>Mermithida</taxon>
        <taxon>Mermithoidea</taxon>
        <taxon>Mermithidae</taxon>
        <taxon>Romanomermis</taxon>
    </lineage>
</organism>
<sequence>MVANVSIWNCATIAISGADLVLIEKIVNILLSLPTIGIILHVGINNVSTFEATYKANRKDTVVDCTKLNMNAV</sequence>
<dbReference type="AlphaFoldDB" id="A0A915L174"/>